<proteinExistence type="predicted"/>
<dbReference type="Pfam" id="PF13453">
    <property type="entry name" value="Zn_ribbon_TFIIB"/>
    <property type="match status" value="1"/>
</dbReference>
<accession>A0A0F4QLZ6</accession>
<evidence type="ECO:0000259" key="1">
    <source>
        <dbReference type="Pfam" id="PF13453"/>
    </source>
</evidence>
<keyword evidence="3" id="KW-1185">Reference proteome</keyword>
<sequence>MQCPRTSYPLKPAKVGGIVVYISERSGGVFFDNLVLSNFTNPADVRAEVLAKHLRQFSAPLGDENARVNCPKCPQIVMMRRYFSPLRVVEIDECPGCGGIWLDTGELDKLHENHLSAKERELLRIKMLEEHQVFHIDSPRHYKLSQPGERSNLEKVFAIAADVLSDD</sequence>
<protein>
    <submittedName>
        <fullName evidence="2">GTP-binding protein EngA</fullName>
    </submittedName>
</protein>
<dbReference type="Proteomes" id="UP000033452">
    <property type="component" value="Unassembled WGS sequence"/>
</dbReference>
<gene>
    <name evidence="2" type="ORF">TW77_11490</name>
</gene>
<organism evidence="2 3">
    <name type="scientific">Pseudoalteromonas rubra</name>
    <dbReference type="NCBI Taxonomy" id="43658"/>
    <lineage>
        <taxon>Bacteria</taxon>
        <taxon>Pseudomonadati</taxon>
        <taxon>Pseudomonadota</taxon>
        <taxon>Gammaproteobacteria</taxon>
        <taxon>Alteromonadales</taxon>
        <taxon>Pseudoalteromonadaceae</taxon>
        <taxon>Pseudoalteromonas</taxon>
    </lineage>
</organism>
<dbReference type="InterPro" id="IPR027392">
    <property type="entry name" value="TF_Znf"/>
</dbReference>
<dbReference type="RefSeq" id="WP_046005123.1">
    <property type="nucleotide sequence ID" value="NZ_JXYA01000024.1"/>
</dbReference>
<dbReference type="EMBL" id="JXYA01000024">
    <property type="protein sequence ID" value="KJZ08718.1"/>
    <property type="molecule type" value="Genomic_DNA"/>
</dbReference>
<evidence type="ECO:0000313" key="3">
    <source>
        <dbReference type="Proteomes" id="UP000033452"/>
    </source>
</evidence>
<dbReference type="OrthoDB" id="9814037at2"/>
<reference evidence="2 3" key="1">
    <citation type="journal article" date="2015" name="BMC Genomics">
        <title>Genome mining reveals unlocked bioactive potential of marine Gram-negative bacteria.</title>
        <authorList>
            <person name="Machado H."/>
            <person name="Sonnenschein E.C."/>
            <person name="Melchiorsen J."/>
            <person name="Gram L."/>
        </authorList>
    </citation>
    <scope>NUCLEOTIDE SEQUENCE [LARGE SCALE GENOMIC DNA]</scope>
    <source>
        <strain evidence="2 3">S2471</strain>
    </source>
</reference>
<evidence type="ECO:0000313" key="2">
    <source>
        <dbReference type="EMBL" id="KJZ08718.1"/>
    </source>
</evidence>
<comment type="caution">
    <text evidence="2">The sequence shown here is derived from an EMBL/GenBank/DDBJ whole genome shotgun (WGS) entry which is preliminary data.</text>
</comment>
<name>A0A0F4QLZ6_9GAMM</name>
<dbReference type="PATRIC" id="fig|43658.5.peg.2428"/>
<feature type="domain" description="Transcription factor zinc-finger" evidence="1">
    <location>
        <begin position="69"/>
        <end position="111"/>
    </location>
</feature>
<dbReference type="AlphaFoldDB" id="A0A0F4QLZ6"/>